<dbReference type="GO" id="GO:0016757">
    <property type="term" value="F:glycosyltransferase activity"/>
    <property type="evidence" value="ECO:0007669"/>
    <property type="project" value="InterPro"/>
</dbReference>
<dbReference type="SUPFAM" id="SSF53756">
    <property type="entry name" value="UDP-Glycosyltransferase/glycogen phosphorylase"/>
    <property type="match status" value="1"/>
</dbReference>
<dbReference type="EMBL" id="UOFO01000088">
    <property type="protein sequence ID" value="VAW86181.1"/>
    <property type="molecule type" value="Genomic_DNA"/>
</dbReference>
<feature type="domain" description="Glycosyl transferase family 1" evidence="1">
    <location>
        <begin position="157"/>
        <end position="317"/>
    </location>
</feature>
<dbReference type="InterPro" id="IPR001296">
    <property type="entry name" value="Glyco_trans_1"/>
</dbReference>
<evidence type="ECO:0000259" key="1">
    <source>
        <dbReference type="Pfam" id="PF00534"/>
    </source>
</evidence>
<proteinExistence type="predicted"/>
<dbReference type="AlphaFoldDB" id="A0A3B0Z3F1"/>
<organism evidence="2">
    <name type="scientific">hydrothermal vent metagenome</name>
    <dbReference type="NCBI Taxonomy" id="652676"/>
    <lineage>
        <taxon>unclassified sequences</taxon>
        <taxon>metagenomes</taxon>
        <taxon>ecological metagenomes</taxon>
    </lineage>
</organism>
<dbReference type="Pfam" id="PF00534">
    <property type="entry name" value="Glycos_transf_1"/>
    <property type="match status" value="1"/>
</dbReference>
<sequence length="353" mass="40749">MKILLTEKPSGNAYIESLMNAYKKAGHEVFGDASNFFNSNVRPDILHIHWPERLNEWYSAKKGSQQQWLELISSRLKWYQSQNVTIIHTLHNLAPHDSKEDSSREAFELIIAYSDILVHHCTRSVKIFNKLYSESQEKKNIVCPHGDYLIDYKFVNREEARRKLNLPIDKTIILNFGKQRPYKNHNFVVDAFNKLELQSKYLILAGEYLYPPVSFGQRWLLRSRNMMREILPNRTVKYFYRSFSSDELAEIFCAADCIFLGQHSALNSGVLPLAATFRRPVIFPDVGCFSEAMQSWKSECFAAGDVQGAAESLKKICLSVQENNFELPDNGEWLAKNSWENHVGNILQSVSDL</sequence>
<evidence type="ECO:0000313" key="2">
    <source>
        <dbReference type="EMBL" id="VAW86181.1"/>
    </source>
</evidence>
<name>A0A3B0Z3F1_9ZZZZ</name>
<reference evidence="2" key="1">
    <citation type="submission" date="2018-06" db="EMBL/GenBank/DDBJ databases">
        <authorList>
            <person name="Zhirakovskaya E."/>
        </authorList>
    </citation>
    <scope>NUCLEOTIDE SEQUENCE</scope>
</reference>
<accession>A0A3B0Z3F1</accession>
<dbReference type="Gene3D" id="3.40.50.2000">
    <property type="entry name" value="Glycogen Phosphorylase B"/>
    <property type="match status" value="2"/>
</dbReference>
<protein>
    <recommendedName>
        <fullName evidence="1">Glycosyl transferase family 1 domain-containing protein</fullName>
    </recommendedName>
</protein>
<gene>
    <name evidence="2" type="ORF">MNBD_GAMMA16-891</name>
</gene>